<evidence type="ECO:0000313" key="3">
    <source>
        <dbReference type="Proteomes" id="UP000075886"/>
    </source>
</evidence>
<dbReference type="EMBL" id="AXCN02001393">
    <property type="status" value="NOT_ANNOTATED_CDS"/>
    <property type="molecule type" value="Genomic_DNA"/>
</dbReference>
<feature type="compositionally biased region" description="Basic and acidic residues" evidence="1">
    <location>
        <begin position="476"/>
        <end position="487"/>
    </location>
</feature>
<feature type="region of interest" description="Disordered" evidence="1">
    <location>
        <begin position="258"/>
        <end position="283"/>
    </location>
</feature>
<reference evidence="2" key="2">
    <citation type="submission" date="2020-05" db="UniProtKB">
        <authorList>
            <consortium name="EnsemblMetazoa"/>
        </authorList>
    </citation>
    <scope>IDENTIFICATION</scope>
    <source>
        <strain evidence="2">FAR1</strain>
    </source>
</reference>
<keyword evidence="3" id="KW-1185">Reference proteome</keyword>
<evidence type="ECO:0000313" key="2">
    <source>
        <dbReference type="EnsemblMetazoa" id="AFAF020259-PA"/>
    </source>
</evidence>
<dbReference type="EMBL" id="AXCN02001394">
    <property type="status" value="NOT_ANNOTATED_CDS"/>
    <property type="molecule type" value="Genomic_DNA"/>
</dbReference>
<feature type="compositionally biased region" description="Basic and acidic residues" evidence="1">
    <location>
        <begin position="455"/>
        <end position="469"/>
    </location>
</feature>
<dbReference type="Proteomes" id="UP000075886">
    <property type="component" value="Unassembled WGS sequence"/>
</dbReference>
<name>A0A182QZZ9_9DIPT</name>
<accession>A0A182QZZ9</accession>
<reference evidence="3" key="1">
    <citation type="submission" date="2014-01" db="EMBL/GenBank/DDBJ databases">
        <title>The Genome Sequence of Anopheles farauti FAR1 (V2).</title>
        <authorList>
            <consortium name="The Broad Institute Genomics Platform"/>
            <person name="Neafsey D.E."/>
            <person name="Besansky N."/>
            <person name="Howell P."/>
            <person name="Walton C."/>
            <person name="Young S.K."/>
            <person name="Zeng Q."/>
            <person name="Gargeya S."/>
            <person name="Fitzgerald M."/>
            <person name="Haas B."/>
            <person name="Abouelleil A."/>
            <person name="Allen A.W."/>
            <person name="Alvarado L."/>
            <person name="Arachchi H.M."/>
            <person name="Berlin A.M."/>
            <person name="Chapman S.B."/>
            <person name="Gainer-Dewar J."/>
            <person name="Goldberg J."/>
            <person name="Griggs A."/>
            <person name="Gujja S."/>
            <person name="Hansen M."/>
            <person name="Howarth C."/>
            <person name="Imamovic A."/>
            <person name="Ireland A."/>
            <person name="Larimer J."/>
            <person name="McCowan C."/>
            <person name="Murphy C."/>
            <person name="Pearson M."/>
            <person name="Poon T.W."/>
            <person name="Priest M."/>
            <person name="Roberts A."/>
            <person name="Saif S."/>
            <person name="Shea T."/>
            <person name="Sisk P."/>
            <person name="Sykes S."/>
            <person name="Wortman J."/>
            <person name="Nusbaum C."/>
            <person name="Birren B."/>
        </authorList>
    </citation>
    <scope>NUCLEOTIDE SEQUENCE [LARGE SCALE GENOMIC DNA]</scope>
    <source>
        <strain evidence="3">FAR1</strain>
    </source>
</reference>
<dbReference type="EnsemblMetazoa" id="AFAF020259-RA">
    <property type="protein sequence ID" value="AFAF020259-PA"/>
    <property type="gene ID" value="AFAF020259"/>
</dbReference>
<dbReference type="VEuPathDB" id="VectorBase:AFAF020259"/>
<dbReference type="AlphaFoldDB" id="A0A182QZZ9"/>
<proteinExistence type="predicted"/>
<feature type="region of interest" description="Disordered" evidence="1">
    <location>
        <begin position="55"/>
        <end position="76"/>
    </location>
</feature>
<evidence type="ECO:0000256" key="1">
    <source>
        <dbReference type="SAM" id="MobiDB-lite"/>
    </source>
</evidence>
<organism evidence="2 3">
    <name type="scientific">Anopheles farauti</name>
    <dbReference type="NCBI Taxonomy" id="69004"/>
    <lineage>
        <taxon>Eukaryota</taxon>
        <taxon>Metazoa</taxon>
        <taxon>Ecdysozoa</taxon>
        <taxon>Arthropoda</taxon>
        <taxon>Hexapoda</taxon>
        <taxon>Insecta</taxon>
        <taxon>Pterygota</taxon>
        <taxon>Neoptera</taxon>
        <taxon>Endopterygota</taxon>
        <taxon>Diptera</taxon>
        <taxon>Nematocera</taxon>
        <taxon>Culicoidea</taxon>
        <taxon>Culicidae</taxon>
        <taxon>Anophelinae</taxon>
        <taxon>Anopheles</taxon>
    </lineage>
</organism>
<sequence>MFLGLGSQLSSTPTGDDRWLRLIVASWLLDVPQRRRAVNRRGHVGKCVCGTRAWTHPEGANHPNESHRALEESSQPGPIRRLQHVLLRRCIIIRVWSHTHTRQHGVLVPLPAPSLSPSCPPLPRRGARVRVILVGGTIETRACDELDALRELLLGVLRALLAPSDLAEVREQKLLILRLHAQQLLQQLHFRDLRARLRPQIVRGDAHREQHAADDGRFGDVDEHAPEEVLLAQLEDALHEQLVHVLRAAERTARVGDRHLHDEVAVGEQHTEQRDEHEHEKERLGLARAPEAHRRLAEVDQLELVDVEGEQELEGDEQHEQRCEQHTEPNQRLVVHEPEAVRFDAEGWRREEQLGKGALALPALAPVLRVEQIAYTPYRALQHDGDEKINHQQPVQLLADQCLPADGRRMGTRQPIRQQHAHDRQLQQEVAQQVDVELRRRLAVVFEPPEQLADVPERTERTVRDDRHVQGGPRPEVVRRAEPHEQRPQAGTDGTDHRQHRQMGRRVERIRPEALPAANDGRRTVPLRQVVAQLVQYRGVLEPGGFRVRDPSHEQTILCVSMFWTVALDSMKLIRYARPMLTETTTNVASERMVMVRKYACGRLYSAVPGTSVNERLLYEP</sequence>
<protein>
    <submittedName>
        <fullName evidence="2">Uncharacterized protein</fullName>
    </submittedName>
</protein>
<feature type="region of interest" description="Disordered" evidence="1">
    <location>
        <begin position="453"/>
        <end position="505"/>
    </location>
</feature>